<accession>A0A170PHI7</accession>
<proteinExistence type="predicted"/>
<dbReference type="RefSeq" id="WP_157913107.1">
    <property type="nucleotide sequence ID" value="NZ_LN890655.1"/>
</dbReference>
<reference evidence="1" key="1">
    <citation type="submission" date="2016-01" db="EMBL/GenBank/DDBJ databases">
        <authorList>
            <person name="Mcilroy J.S."/>
            <person name="Karst M S."/>
            <person name="Albertsen M."/>
        </authorList>
    </citation>
    <scope>NUCLEOTIDE SEQUENCE</scope>
    <source>
        <strain evidence="1">Cfx-K</strain>
    </source>
</reference>
<name>A0A170PHI7_9CHLR</name>
<protein>
    <submittedName>
        <fullName evidence="1">Uncharacterized protein</fullName>
    </submittedName>
</protein>
<keyword evidence="2" id="KW-1185">Reference proteome</keyword>
<evidence type="ECO:0000313" key="2">
    <source>
        <dbReference type="Proteomes" id="UP000215027"/>
    </source>
</evidence>
<dbReference type="OrthoDB" id="137710at2"/>
<dbReference type="EMBL" id="LN890655">
    <property type="protein sequence ID" value="CUS04323.2"/>
    <property type="molecule type" value="Genomic_DNA"/>
</dbReference>
<dbReference type="KEGG" id="pbf:CFX0092_A2445"/>
<organism evidence="1 2">
    <name type="scientific">Candidatus Promineifilum breve</name>
    <dbReference type="NCBI Taxonomy" id="1806508"/>
    <lineage>
        <taxon>Bacteria</taxon>
        <taxon>Bacillati</taxon>
        <taxon>Chloroflexota</taxon>
        <taxon>Ardenticatenia</taxon>
        <taxon>Candidatus Promineifilales</taxon>
        <taxon>Candidatus Promineifilaceae</taxon>
        <taxon>Candidatus Promineifilum</taxon>
    </lineage>
</organism>
<dbReference type="Proteomes" id="UP000215027">
    <property type="component" value="Chromosome I"/>
</dbReference>
<dbReference type="AlphaFoldDB" id="A0A170PHI7"/>
<evidence type="ECO:0000313" key="1">
    <source>
        <dbReference type="EMBL" id="CUS04323.2"/>
    </source>
</evidence>
<sequence length="595" mass="67470">MTGLAHVFYIDKSTGTFADELTAAGLITVLKWLYHWQGIERPAIIQIDKGYCYSIHCDPPLDLDRVSLETQPFYPAPIIQTTKNQVSLPDMPLLAVVSYEGEKEKRNQYLEAYKNLDKTAKRADIVGEAHPALESLPPAPHPHWDVFRMINPAALIGYNGLMAQWLEVGDAGQVGAVSNLLCRLFSQSPNEVAAARTAWREMAKAHNWKTIDVTASQFYNPSQGKGVNRPQPDGVGSGNLDNFWLLEWLKAVGLYEIGYTRTLQGVGDRKTYVPVYGRMTPAFASAVYADFRNRMRFGESAVRSDILVVIRYLQAFLSRSQFSQSESEEERRQREILGDEYTPADFMHGFQVAFYKDLGNAVATMNLSFLNLPGWVTIQEDDDVTAYQAILQEHEEIVRQFEENKGSELDLLTRYRDFIAADNLDPFLEFTTAYSSWLISEGEKPGFPPRKFTINNLRRLLVSMKLNLSEILDSPGFGNIAYAIRQSTVTAQYRKSQGDRRYDVRYGLGRDLVRQSQYPDEFVAALSDFLHKFNAENAQVMETRPGPYRRSVQTSDIEDILRLIDEHGSDLIAKLLVAYGYAREARTPENNQESN</sequence>
<gene>
    <name evidence="1" type="ORF">CFX0092_A2445</name>
</gene>